<evidence type="ECO:0000256" key="7">
    <source>
        <dbReference type="ARBA" id="ARBA00022676"/>
    </source>
</evidence>
<dbReference type="EC" id="2.4.2.9" evidence="4"/>
<dbReference type="FunFam" id="3.40.50.2020:FF:000023">
    <property type="entry name" value="Probable uracil phosphoribosyltransferase"/>
    <property type="match status" value="1"/>
</dbReference>
<evidence type="ECO:0000256" key="8">
    <source>
        <dbReference type="ARBA" id="ARBA00022679"/>
    </source>
</evidence>
<dbReference type="Pfam" id="PF14681">
    <property type="entry name" value="UPRTase"/>
    <property type="match status" value="1"/>
</dbReference>
<dbReference type="Gene3D" id="1.10.510.10">
    <property type="entry name" value="Transferase(Phosphotransferase) domain 1"/>
    <property type="match status" value="1"/>
</dbReference>
<comment type="cofactor">
    <cofactor evidence="1">
        <name>Mg(2+)</name>
        <dbReference type="ChEBI" id="CHEBI:18420"/>
    </cofactor>
</comment>
<comment type="caution">
    <text evidence="15">The sequence shown here is derived from an EMBL/GenBank/DDBJ whole genome shotgun (WGS) entry which is preliminary data.</text>
</comment>
<dbReference type="GO" id="GO:0004845">
    <property type="term" value="F:uracil phosphoribosyltransferase activity"/>
    <property type="evidence" value="ECO:0007669"/>
    <property type="project" value="UniProtKB-EC"/>
</dbReference>
<dbReference type="EMBL" id="QUTE01007260">
    <property type="protein sequence ID" value="RHZ29954.1"/>
    <property type="molecule type" value="Genomic_DNA"/>
</dbReference>
<keyword evidence="9 13" id="KW-0547">Nucleotide-binding</keyword>
<keyword evidence="6" id="KW-0021">Allosteric enzyme</keyword>
<evidence type="ECO:0000256" key="5">
    <source>
        <dbReference type="ARBA" id="ARBA00022527"/>
    </source>
</evidence>
<dbReference type="InterPro" id="IPR050205">
    <property type="entry name" value="CDPK_Ser/Thr_kinases"/>
</dbReference>
<dbReference type="PROSITE" id="PS00108">
    <property type="entry name" value="PROTEIN_KINASE_ST"/>
    <property type="match status" value="1"/>
</dbReference>
<keyword evidence="5" id="KW-0723">Serine/threonine-protein kinase</keyword>
<gene>
    <name evidence="15" type="ORF">DYB31_000042</name>
</gene>
<evidence type="ECO:0000256" key="1">
    <source>
        <dbReference type="ARBA" id="ARBA00001946"/>
    </source>
</evidence>
<evidence type="ECO:0000256" key="2">
    <source>
        <dbReference type="ARBA" id="ARBA00005180"/>
    </source>
</evidence>
<accession>A0A397FEZ2</accession>
<evidence type="ECO:0000256" key="6">
    <source>
        <dbReference type="ARBA" id="ARBA00022533"/>
    </source>
</evidence>
<keyword evidence="10" id="KW-0418">Kinase</keyword>
<name>A0A397FEZ2_APHAT</name>
<evidence type="ECO:0000256" key="10">
    <source>
        <dbReference type="ARBA" id="ARBA00022777"/>
    </source>
</evidence>
<dbReference type="Gene3D" id="3.30.200.20">
    <property type="entry name" value="Phosphorylase Kinase, domain 1"/>
    <property type="match status" value="1"/>
</dbReference>
<dbReference type="InterPro" id="IPR011009">
    <property type="entry name" value="Kinase-like_dom_sf"/>
</dbReference>
<evidence type="ECO:0000256" key="9">
    <source>
        <dbReference type="ARBA" id="ARBA00022741"/>
    </source>
</evidence>
<dbReference type="Gene3D" id="3.40.50.2020">
    <property type="match status" value="1"/>
</dbReference>
<protein>
    <recommendedName>
        <fullName evidence="4">uracil phosphoribosyltransferase</fullName>
        <ecNumber evidence="4">2.4.2.9</ecNumber>
    </recommendedName>
</protein>
<evidence type="ECO:0000256" key="13">
    <source>
        <dbReference type="PROSITE-ProRule" id="PRU10141"/>
    </source>
</evidence>
<feature type="domain" description="Protein kinase" evidence="14">
    <location>
        <begin position="19"/>
        <end position="255"/>
    </location>
</feature>
<dbReference type="CDD" id="cd06223">
    <property type="entry name" value="PRTases_typeI"/>
    <property type="match status" value="1"/>
</dbReference>
<dbReference type="InterPro" id="IPR000836">
    <property type="entry name" value="PRTase_dom"/>
</dbReference>
<sequence length="680" mass="75927">MGLCCSGHGAVMSETAFVFEGNAYIGKGSHSKVFRAKHKASGDVVAIKMIVKDAARHEWQHEVSVMKMLDVHPNVIELKGTYETDGAYSEEIARKFTRDTLLALEFLHDQGIVHGDLKPENLLVTSKHAQKARVKLADFSMAAIISAKRLVDKDGLTWAYCAPEVLGAADDDAPYAANSKRDMWSVGVILYIMLSAMHPFDPNGRYSKEYVKMVNLETMGWVDVSADAKDLIRRLLCRDPTKRLSAKEALQHPWFAHESAPTLPLQCSLRGGLNVYVRSMHARFRELWGAAMNTHDDHDLLDDDSDSIKSTKYRLDQTGKNENARRRAVQKLGSEDIANEYSEKFNALSRSIKDPEFVVADEMIKDLLMKDFSQNEIRQLLHVGCGRIIRVEKEYKLGIKPTAEEVAAKEATRTAPWGGKKAKEKRARTTTSALEAQYSRLEVLNMKSLKSLHLMLRDRRTPHAQFKHFADRLMRILAEESLASCAMEYATVWTPTGAEYSGMVPTNNVCAVSIIRAGDALLDAVLHCVPSIAVGTSLTRHLFLAYHIEGKILIQRNENTIEKSPILFYSKLPPRIAGYGRVLLVDPMLATGGSAKLAIQVHTNHCPNGHEFLTLINAGVEEQNIVFANVVACPHGIHAVFEEFPHIKIVTSALDPDLNEYKYIVPGLGDYGDRYYNTLL</sequence>
<evidence type="ECO:0000256" key="3">
    <source>
        <dbReference type="ARBA" id="ARBA00009516"/>
    </source>
</evidence>
<dbReference type="InterPro" id="IPR017441">
    <property type="entry name" value="Protein_kinase_ATP_BS"/>
</dbReference>
<dbReference type="AlphaFoldDB" id="A0A397FEZ2"/>
<dbReference type="Pfam" id="PF00069">
    <property type="entry name" value="Pkinase"/>
    <property type="match status" value="1"/>
</dbReference>
<comment type="similarity">
    <text evidence="3">Belongs to the UPRTase family.</text>
</comment>
<reference evidence="15 16" key="1">
    <citation type="submission" date="2018-08" db="EMBL/GenBank/DDBJ databases">
        <title>Aphanomyces genome sequencing and annotation.</title>
        <authorList>
            <person name="Minardi D."/>
            <person name="Oidtmann B."/>
            <person name="Van Der Giezen M."/>
            <person name="Studholme D.J."/>
        </authorList>
    </citation>
    <scope>NUCLEOTIDE SEQUENCE [LARGE SCALE GENOMIC DNA]</scope>
    <source>
        <strain evidence="15 16">197901</strain>
    </source>
</reference>
<feature type="binding site" evidence="13">
    <location>
        <position position="52"/>
    </location>
    <ligand>
        <name>ATP</name>
        <dbReference type="ChEBI" id="CHEBI:30616"/>
    </ligand>
</feature>
<keyword evidence="8" id="KW-0808">Transferase</keyword>
<evidence type="ECO:0000256" key="4">
    <source>
        <dbReference type="ARBA" id="ARBA00011894"/>
    </source>
</evidence>
<dbReference type="SUPFAM" id="SSF56112">
    <property type="entry name" value="Protein kinase-like (PK-like)"/>
    <property type="match status" value="1"/>
</dbReference>
<proteinExistence type="inferred from homology"/>
<comment type="pathway">
    <text evidence="2">Pyrimidine metabolism; UMP biosynthesis via salvage pathway; UMP from uracil: step 1/1.</text>
</comment>
<dbReference type="InterPro" id="IPR008271">
    <property type="entry name" value="Ser/Thr_kinase_AS"/>
</dbReference>
<dbReference type="PROSITE" id="PS00107">
    <property type="entry name" value="PROTEIN_KINASE_ATP"/>
    <property type="match status" value="1"/>
</dbReference>
<dbReference type="VEuPathDB" id="FungiDB:H257_15486"/>
<dbReference type="PROSITE" id="PS50011">
    <property type="entry name" value="PROTEIN_KINASE_DOM"/>
    <property type="match status" value="1"/>
</dbReference>
<dbReference type="GO" id="GO:0004674">
    <property type="term" value="F:protein serine/threonine kinase activity"/>
    <property type="evidence" value="ECO:0007669"/>
    <property type="project" value="UniProtKB-KW"/>
</dbReference>
<dbReference type="GO" id="GO:0005524">
    <property type="term" value="F:ATP binding"/>
    <property type="evidence" value="ECO:0007669"/>
    <property type="project" value="UniProtKB-UniRule"/>
</dbReference>
<dbReference type="InterPro" id="IPR000719">
    <property type="entry name" value="Prot_kinase_dom"/>
</dbReference>
<organism evidence="15 16">
    <name type="scientific">Aphanomyces astaci</name>
    <name type="common">Crayfish plague agent</name>
    <dbReference type="NCBI Taxonomy" id="112090"/>
    <lineage>
        <taxon>Eukaryota</taxon>
        <taxon>Sar</taxon>
        <taxon>Stramenopiles</taxon>
        <taxon>Oomycota</taxon>
        <taxon>Saprolegniomycetes</taxon>
        <taxon>Saprolegniales</taxon>
        <taxon>Verrucalvaceae</taxon>
        <taxon>Aphanomyces</taxon>
    </lineage>
</organism>
<keyword evidence="7" id="KW-0328">Glycosyltransferase</keyword>
<dbReference type="PANTHER" id="PTHR24349">
    <property type="entry name" value="SERINE/THREONINE-PROTEIN KINASE"/>
    <property type="match status" value="1"/>
</dbReference>
<evidence type="ECO:0000313" key="15">
    <source>
        <dbReference type="EMBL" id="RHZ29954.1"/>
    </source>
</evidence>
<dbReference type="VEuPathDB" id="FungiDB:H257_15487"/>
<keyword evidence="11 13" id="KW-0067">ATP-binding</keyword>
<evidence type="ECO:0000313" key="16">
    <source>
        <dbReference type="Proteomes" id="UP000266196"/>
    </source>
</evidence>
<dbReference type="GO" id="GO:0005525">
    <property type="term" value="F:GTP binding"/>
    <property type="evidence" value="ECO:0007669"/>
    <property type="project" value="UniProtKB-KW"/>
</dbReference>
<evidence type="ECO:0000256" key="11">
    <source>
        <dbReference type="ARBA" id="ARBA00022840"/>
    </source>
</evidence>
<dbReference type="InterPro" id="IPR029057">
    <property type="entry name" value="PRTase-like"/>
</dbReference>
<dbReference type="NCBIfam" id="NF001097">
    <property type="entry name" value="PRK00129.1"/>
    <property type="match status" value="1"/>
</dbReference>
<evidence type="ECO:0000259" key="14">
    <source>
        <dbReference type="PROSITE" id="PS50011"/>
    </source>
</evidence>
<evidence type="ECO:0000256" key="12">
    <source>
        <dbReference type="ARBA" id="ARBA00023134"/>
    </source>
</evidence>
<dbReference type="SUPFAM" id="SSF53271">
    <property type="entry name" value="PRTase-like"/>
    <property type="match status" value="1"/>
</dbReference>
<keyword evidence="12" id="KW-0342">GTP-binding</keyword>
<dbReference type="SMART" id="SM00220">
    <property type="entry name" value="S_TKc"/>
    <property type="match status" value="1"/>
</dbReference>
<dbReference type="Proteomes" id="UP000266196">
    <property type="component" value="Unassembled WGS sequence"/>
</dbReference>
<dbReference type="GO" id="GO:0008655">
    <property type="term" value="P:pyrimidine-containing compound salvage"/>
    <property type="evidence" value="ECO:0007669"/>
    <property type="project" value="UniProtKB-ARBA"/>
</dbReference>